<dbReference type="InterPro" id="IPR008964">
    <property type="entry name" value="Invasin/intimin_cell_adhesion"/>
</dbReference>
<evidence type="ECO:0000313" key="2">
    <source>
        <dbReference type="EMBL" id="AKC05091.1"/>
    </source>
</evidence>
<protein>
    <recommendedName>
        <fullName evidence="1">BIG2 domain-containing protein</fullName>
    </recommendedName>
</protein>
<dbReference type="SMART" id="SM00635">
    <property type="entry name" value="BID_2"/>
    <property type="match status" value="2"/>
</dbReference>
<dbReference type="RefSeq" id="YP_009219822.1">
    <property type="nucleotide sequence ID" value="NC_029026.1"/>
</dbReference>
<reference evidence="2 3" key="1">
    <citation type="journal article" date="2015" name="Genome Announc.">
        <title>Complete Genome Sequence of Enterococcus Bacteriophage EFLK1.</title>
        <authorList>
            <person name="Khalifa L."/>
            <person name="Coppenhagen-Glazer S."/>
            <person name="Shlezinger M."/>
            <person name="Kott-Gutkowski M."/>
            <person name="Adini O."/>
            <person name="Beyth N."/>
            <person name="Hazan R."/>
        </authorList>
    </citation>
    <scope>NUCLEOTIDE SEQUENCE [LARGE SCALE GENOMIC DNA]</scope>
</reference>
<organism evidence="2 3">
    <name type="scientific">Enterococcus phage EFLK1</name>
    <dbReference type="NCBI Taxonomy" id="1640885"/>
    <lineage>
        <taxon>Viruses</taxon>
        <taxon>Duplodnaviria</taxon>
        <taxon>Heunggongvirae</taxon>
        <taxon>Uroviricota</taxon>
        <taxon>Caudoviricetes</taxon>
        <taxon>Herelleviridae</taxon>
        <taxon>Brockvirinae</taxon>
        <taxon>Kochikohdavirus</taxon>
        <taxon>Kochikohdavirus EFLK1</taxon>
    </lineage>
</organism>
<dbReference type="InterPro" id="IPR003343">
    <property type="entry name" value="Big_2"/>
</dbReference>
<dbReference type="GeneID" id="26645959"/>
<dbReference type="Gene3D" id="2.60.40.1080">
    <property type="match status" value="2"/>
</dbReference>
<evidence type="ECO:0000313" key="3">
    <source>
        <dbReference type="Proteomes" id="UP000033340"/>
    </source>
</evidence>
<reference evidence="3" key="2">
    <citation type="submission" date="2015-03" db="EMBL/GenBank/DDBJ databases">
        <title>Additive effect of two phages aimed for phage therapy.</title>
        <authorList>
            <person name="Khalifa L."/>
            <person name="Beyth N."/>
            <person name="Hazan R."/>
        </authorList>
    </citation>
    <scope>NUCLEOTIDE SEQUENCE [LARGE SCALE GENOMIC DNA]</scope>
</reference>
<accession>A0A0E3TB73</accession>
<feature type="domain" description="BIG2" evidence="1">
    <location>
        <begin position="142"/>
        <end position="223"/>
    </location>
</feature>
<dbReference type="EMBL" id="KR049063">
    <property type="protein sequence ID" value="AKC05091.1"/>
    <property type="molecule type" value="Genomic_DNA"/>
</dbReference>
<feature type="domain" description="BIG2" evidence="1">
    <location>
        <begin position="231"/>
        <end position="307"/>
    </location>
</feature>
<dbReference type="Pfam" id="PF02368">
    <property type="entry name" value="Big_2"/>
    <property type="match status" value="2"/>
</dbReference>
<dbReference type="SUPFAM" id="SSF49373">
    <property type="entry name" value="Invasin/intimin cell-adhesion fragments"/>
    <property type="match status" value="2"/>
</dbReference>
<proteinExistence type="predicted"/>
<dbReference type="KEGG" id="vg:26645959"/>
<dbReference type="Proteomes" id="UP000033340">
    <property type="component" value="Segment"/>
</dbReference>
<evidence type="ECO:0000259" key="1">
    <source>
        <dbReference type="SMART" id="SM00635"/>
    </source>
</evidence>
<sequence length="320" mass="35193">MKIDEISKLELPNLFGKFLVVETISDGYTGTVSGHYNYEIDQKSEETYIYPVFWNDKLNKFIRSDELVVYTNKNKVYYVCKTTIDPYNHAVVDELTVEEGMDKDKRTLQAFKLFVNDLFSFGSYNIFLTGNLSLENNPDIVLVSSVSLDKQTAKMYTERTLELTATVLPEGATNKKVSFSVDKPELLGLTVSDNKATVTSKDKAGTAIVTVTTEDGEHTDKCTVQIEEYIKVTGINVSGESALEKGKTYKFTASIVPDNATNPKFTWSSSSDTIASVNASGDVVALALGEADIIATTEEGSHVGKVHVTVSDPEPVEPTE</sequence>
<keyword evidence="3" id="KW-1185">Reference proteome</keyword>
<name>A0A0E3TB73_9CAUD</name>